<dbReference type="GO" id="GO:1990247">
    <property type="term" value="F:N6-methyladenosine-containing RNA reader activity"/>
    <property type="evidence" value="ECO:0007669"/>
    <property type="project" value="TreeGrafter"/>
</dbReference>
<dbReference type="InterPro" id="IPR007275">
    <property type="entry name" value="YTH_domain"/>
</dbReference>
<dbReference type="PROSITE" id="PS50882">
    <property type="entry name" value="YTH"/>
    <property type="match status" value="1"/>
</dbReference>
<proteinExistence type="predicted"/>
<reference evidence="2" key="1">
    <citation type="submission" date="2023-04" db="EMBL/GenBank/DDBJ databases">
        <title>Candida boidinii NBRC 10035.</title>
        <authorList>
            <person name="Ichikawa N."/>
            <person name="Sato H."/>
            <person name="Tonouchi N."/>
        </authorList>
    </citation>
    <scope>NUCLEOTIDE SEQUENCE</scope>
    <source>
        <strain evidence="2">NBRC 10035</strain>
    </source>
</reference>
<evidence type="ECO:0000259" key="1">
    <source>
        <dbReference type="PROSITE" id="PS50882"/>
    </source>
</evidence>
<dbReference type="GO" id="GO:0005737">
    <property type="term" value="C:cytoplasm"/>
    <property type="evidence" value="ECO:0007669"/>
    <property type="project" value="TreeGrafter"/>
</dbReference>
<sequence length="661" mass="73906">MTKISEILERFSGLEEYKQLEFLGLLESHIRKLILENISTISSSEILKSERALKKAIEEIMAENDTWIRKCPTPLPSLVGGSRFSSFSTISPKTTTAPFNIDVDNDKSSECKESKNVDFVPITILPLGNSTTQLTPTIGIVLGENTQPQCINESDLNDYYSLLMQFGNINLTDNVDLQNSTSYISQLPDDPSLLFSITQISSPINNSGNVNTNNHFGSIPINAMNAGGYDTNCGFNYSDPTYNTNNHTGYDINNCIGYSINDPTGYNTNQTFPYFDNNLPAAENMDINTLRALFSSPNIPQYPAPMDSSCPLVLPGMPLPMDPTLDNNGILSNDMRVPLQAFPSPPLAFTSPPLETPNPPLPAPNPPKVPYTYERPDLNSSRFFDITLPVSPVSPSSVYLDARTTMPLKVNDDPVNEESLAPFNIDAILEDSDVTKKTDFIGKKKLKMIAKIIGNPFFINKGIWTPDADFLRIHDPFETQTNKKLTVSSNSKFFIIKTPNISDIQLSYLHNTWTSTSRGNKVMNDAYIKANSNANNGSSNSEKEKIKIYLIFSYIKTNCFCGVAEMTSAVNFDTLNPIWQNSQKYGAFDIKWITIKDVPFDEFKCIILKYADDEYRCVTYSRDSQELPFAVGKRVIDIFNFHQYTSSFLDIVEDSESNEHI</sequence>
<feature type="domain" description="YTH" evidence="1">
    <location>
        <begin position="491"/>
        <end position="639"/>
    </location>
</feature>
<dbReference type="PANTHER" id="PTHR12357:SF89">
    <property type="entry name" value="YTH DOMAIN-CONTAINING FAMILY PROTEIN"/>
    <property type="match status" value="1"/>
</dbReference>
<dbReference type="Pfam" id="PF04146">
    <property type="entry name" value="YTH"/>
    <property type="match status" value="1"/>
</dbReference>
<dbReference type="GO" id="GO:0061157">
    <property type="term" value="P:mRNA destabilization"/>
    <property type="evidence" value="ECO:0007669"/>
    <property type="project" value="TreeGrafter"/>
</dbReference>
<dbReference type="GO" id="GO:0003729">
    <property type="term" value="F:mRNA binding"/>
    <property type="evidence" value="ECO:0007669"/>
    <property type="project" value="TreeGrafter"/>
</dbReference>
<evidence type="ECO:0000313" key="2">
    <source>
        <dbReference type="EMBL" id="GME67586.1"/>
    </source>
</evidence>
<dbReference type="AlphaFoldDB" id="A0A9W6WF10"/>
<dbReference type="Proteomes" id="UP001165120">
    <property type="component" value="Unassembled WGS sequence"/>
</dbReference>
<dbReference type="CDD" id="cd21134">
    <property type="entry name" value="YTH"/>
    <property type="match status" value="1"/>
</dbReference>
<comment type="caution">
    <text evidence="2">The sequence shown here is derived from an EMBL/GenBank/DDBJ whole genome shotgun (WGS) entry which is preliminary data.</text>
</comment>
<name>A0A9W6WF10_CANBO</name>
<evidence type="ECO:0000313" key="3">
    <source>
        <dbReference type="Proteomes" id="UP001165120"/>
    </source>
</evidence>
<dbReference type="PANTHER" id="PTHR12357">
    <property type="entry name" value="YTH YT521-B HOMOLOGY DOMAIN-CONTAINING"/>
    <property type="match status" value="1"/>
</dbReference>
<gene>
    <name evidence="2" type="ORF">Cboi02_000098200</name>
</gene>
<dbReference type="InterPro" id="IPR045168">
    <property type="entry name" value="YTH_prot"/>
</dbReference>
<keyword evidence="3" id="KW-1185">Reference proteome</keyword>
<dbReference type="EMBL" id="BSXN01000203">
    <property type="protein sequence ID" value="GME67586.1"/>
    <property type="molecule type" value="Genomic_DNA"/>
</dbReference>
<protein>
    <submittedName>
        <fullName evidence="2">Unnamed protein product</fullName>
    </submittedName>
</protein>
<dbReference type="Gene3D" id="3.10.590.10">
    <property type="entry name" value="ph1033 like domains"/>
    <property type="match status" value="1"/>
</dbReference>
<accession>A0A9W6WF10</accession>
<organism evidence="2 3">
    <name type="scientific">Candida boidinii</name>
    <name type="common">Yeast</name>
    <dbReference type="NCBI Taxonomy" id="5477"/>
    <lineage>
        <taxon>Eukaryota</taxon>
        <taxon>Fungi</taxon>
        <taxon>Dikarya</taxon>
        <taxon>Ascomycota</taxon>
        <taxon>Saccharomycotina</taxon>
        <taxon>Pichiomycetes</taxon>
        <taxon>Pichiales</taxon>
        <taxon>Pichiaceae</taxon>
        <taxon>Ogataea</taxon>
        <taxon>Ogataea/Candida clade</taxon>
    </lineage>
</organism>